<dbReference type="PATRIC" id="fig|237258.4.peg.579"/>
<name>A0A1E5UCC2_9FLAO</name>
<dbReference type="RefSeq" id="WP_069799816.1">
    <property type="nucleotide sequence ID" value="NZ_CP034157.1"/>
</dbReference>
<evidence type="ECO:0000256" key="1">
    <source>
        <dbReference type="SAM" id="SignalP"/>
    </source>
</evidence>
<proteinExistence type="predicted"/>
<accession>A0A1E5UCC2</accession>
<reference evidence="2 3" key="1">
    <citation type="submission" date="2016-09" db="EMBL/GenBank/DDBJ databases">
        <authorList>
            <person name="Capua I."/>
            <person name="De Benedictis P."/>
            <person name="Joannis T."/>
            <person name="Lombin L.H."/>
            <person name="Cattoli G."/>
        </authorList>
    </citation>
    <scope>NUCLEOTIDE SEQUENCE [LARGE SCALE GENOMIC DNA]</scope>
    <source>
        <strain evidence="2 3">NRS-1</strain>
    </source>
</reference>
<organism evidence="2 3">
    <name type="scientific">Cloacibacterium normanense</name>
    <dbReference type="NCBI Taxonomy" id="237258"/>
    <lineage>
        <taxon>Bacteria</taxon>
        <taxon>Pseudomonadati</taxon>
        <taxon>Bacteroidota</taxon>
        <taxon>Flavobacteriia</taxon>
        <taxon>Flavobacteriales</taxon>
        <taxon>Weeksellaceae</taxon>
    </lineage>
</organism>
<dbReference type="AlphaFoldDB" id="A0A1E5UCC2"/>
<evidence type="ECO:0000313" key="2">
    <source>
        <dbReference type="EMBL" id="OEL10574.1"/>
    </source>
</evidence>
<dbReference type="KEGG" id="cnr:EB819_11380"/>
<dbReference type="OrthoDB" id="1150971at2"/>
<sequence length="218" mass="24847">MKTLQKTILTLAISLSTTYTFAQTAYEKAMMPKVQTIEMPKPNPDDYTAQANDFARIGDKEKTLWQPYYYAAFSILKKGRTLMQQNQIAQLDEVAKEAQNYIDKAEALSPNNAEIYILKKMNHGLKMMVNPMERYQTEGLAAQNALAEAKKLDPENPRITIMEAEDLYFTPEQFGGSKTKGIELFKKALEQFKTYKIKSSLDPNWGQGEANYFISQAK</sequence>
<gene>
    <name evidence="2" type="ORF">BHF72_0397</name>
</gene>
<keyword evidence="1" id="KW-0732">Signal</keyword>
<feature type="chain" id="PRO_5009186816" description="Tetratricopeptide repeat family protein" evidence="1">
    <location>
        <begin position="23"/>
        <end position="218"/>
    </location>
</feature>
<evidence type="ECO:0000313" key="3">
    <source>
        <dbReference type="Proteomes" id="UP000095601"/>
    </source>
</evidence>
<keyword evidence="3" id="KW-1185">Reference proteome</keyword>
<comment type="caution">
    <text evidence="2">The sequence shown here is derived from an EMBL/GenBank/DDBJ whole genome shotgun (WGS) entry which is preliminary data.</text>
</comment>
<feature type="signal peptide" evidence="1">
    <location>
        <begin position="1"/>
        <end position="22"/>
    </location>
</feature>
<protein>
    <recommendedName>
        <fullName evidence="4">Tetratricopeptide repeat family protein</fullName>
    </recommendedName>
</protein>
<dbReference type="Proteomes" id="UP000095601">
    <property type="component" value="Unassembled WGS sequence"/>
</dbReference>
<dbReference type="STRING" id="237258.SAMN04489756_10498"/>
<evidence type="ECO:0008006" key="4">
    <source>
        <dbReference type="Google" id="ProtNLM"/>
    </source>
</evidence>
<dbReference type="EMBL" id="MKGI01000076">
    <property type="protein sequence ID" value="OEL10574.1"/>
    <property type="molecule type" value="Genomic_DNA"/>
</dbReference>